<dbReference type="InterPro" id="IPR029069">
    <property type="entry name" value="HotDog_dom_sf"/>
</dbReference>
<proteinExistence type="inferred from homology"/>
<dbReference type="EMBL" id="JBHTBE010000001">
    <property type="protein sequence ID" value="MFC7268948.1"/>
    <property type="molecule type" value="Genomic_DNA"/>
</dbReference>
<dbReference type="Proteomes" id="UP001596507">
    <property type="component" value="Unassembled WGS sequence"/>
</dbReference>
<name>A0ABW2HC90_9MICO</name>
<comment type="similarity">
    <text evidence="1">Belongs to the enoyl-CoA hydratase/isomerase family.</text>
</comment>
<accession>A0ABW2HC90</accession>
<evidence type="ECO:0000259" key="2">
    <source>
        <dbReference type="Pfam" id="PF01575"/>
    </source>
</evidence>
<evidence type="ECO:0000313" key="3">
    <source>
        <dbReference type="EMBL" id="MFC7268948.1"/>
    </source>
</evidence>
<dbReference type="InterPro" id="IPR002539">
    <property type="entry name" value="MaoC-like_dom"/>
</dbReference>
<keyword evidence="4" id="KW-1185">Reference proteome</keyword>
<gene>
    <name evidence="3" type="ORF">ACFQRL_08275</name>
</gene>
<sequence length="167" mass="17828">MSAVGEPIEQRGLWFEEFEVGARFAHRPGRTITQADNALFSALTMNPQALHVDVAYAQTQPFGRPLVNSMWTLATMVGMSVAQLTQGTLVAQLGFGDISFPAPLFPDDTLSTDTEVVAARPSASRPGEGIVTLTHTGRNQHGEIVAVATRTVLVRCRPASDVPGARG</sequence>
<organism evidence="3 4">
    <name type="scientific">Microbacterium fluvii</name>
    <dbReference type="NCBI Taxonomy" id="415215"/>
    <lineage>
        <taxon>Bacteria</taxon>
        <taxon>Bacillati</taxon>
        <taxon>Actinomycetota</taxon>
        <taxon>Actinomycetes</taxon>
        <taxon>Micrococcales</taxon>
        <taxon>Microbacteriaceae</taxon>
        <taxon>Microbacterium</taxon>
    </lineage>
</organism>
<dbReference type="InterPro" id="IPR052342">
    <property type="entry name" value="MCH/BMMD"/>
</dbReference>
<protein>
    <submittedName>
        <fullName evidence="3">MaoC family dehydratase</fullName>
    </submittedName>
</protein>
<dbReference type="RefSeq" id="WP_378733622.1">
    <property type="nucleotide sequence ID" value="NZ_BAABKW010000002.1"/>
</dbReference>
<dbReference type="Gene3D" id="3.10.129.10">
    <property type="entry name" value="Hotdog Thioesterase"/>
    <property type="match status" value="1"/>
</dbReference>
<dbReference type="Pfam" id="PF01575">
    <property type="entry name" value="MaoC_dehydratas"/>
    <property type="match status" value="1"/>
</dbReference>
<dbReference type="CDD" id="cd03451">
    <property type="entry name" value="FkbR2"/>
    <property type="match status" value="1"/>
</dbReference>
<comment type="caution">
    <text evidence="3">The sequence shown here is derived from an EMBL/GenBank/DDBJ whole genome shotgun (WGS) entry which is preliminary data.</text>
</comment>
<dbReference type="SUPFAM" id="SSF54637">
    <property type="entry name" value="Thioesterase/thiol ester dehydrase-isomerase"/>
    <property type="match status" value="1"/>
</dbReference>
<dbReference type="PANTHER" id="PTHR43664">
    <property type="entry name" value="MONOAMINE OXIDASE-RELATED"/>
    <property type="match status" value="1"/>
</dbReference>
<evidence type="ECO:0000313" key="4">
    <source>
        <dbReference type="Proteomes" id="UP001596507"/>
    </source>
</evidence>
<reference evidence="4" key="1">
    <citation type="journal article" date="2019" name="Int. J. Syst. Evol. Microbiol.">
        <title>The Global Catalogue of Microorganisms (GCM) 10K type strain sequencing project: providing services to taxonomists for standard genome sequencing and annotation.</title>
        <authorList>
            <consortium name="The Broad Institute Genomics Platform"/>
            <consortium name="The Broad Institute Genome Sequencing Center for Infectious Disease"/>
            <person name="Wu L."/>
            <person name="Ma J."/>
        </authorList>
    </citation>
    <scope>NUCLEOTIDE SEQUENCE [LARGE SCALE GENOMIC DNA]</scope>
    <source>
        <strain evidence="4">CGMCC 1.15772</strain>
    </source>
</reference>
<feature type="domain" description="MaoC-like" evidence="2">
    <location>
        <begin position="20"/>
        <end position="136"/>
    </location>
</feature>
<dbReference type="PANTHER" id="PTHR43664:SF1">
    <property type="entry name" value="BETA-METHYLMALYL-COA DEHYDRATASE"/>
    <property type="match status" value="1"/>
</dbReference>
<evidence type="ECO:0000256" key="1">
    <source>
        <dbReference type="ARBA" id="ARBA00005254"/>
    </source>
</evidence>